<feature type="domain" description="PpiC" evidence="8">
    <location>
        <begin position="282"/>
        <end position="383"/>
    </location>
</feature>
<keyword evidence="3 7" id="KW-0574">Periplasm</keyword>
<comment type="catalytic activity">
    <reaction evidence="7">
        <text>[protein]-peptidylproline (omega=180) = [protein]-peptidylproline (omega=0)</text>
        <dbReference type="Rhea" id="RHEA:16237"/>
        <dbReference type="Rhea" id="RHEA-COMP:10747"/>
        <dbReference type="Rhea" id="RHEA-COMP:10748"/>
        <dbReference type="ChEBI" id="CHEBI:83833"/>
        <dbReference type="ChEBI" id="CHEBI:83834"/>
        <dbReference type="EC" id="5.2.1.8"/>
    </reaction>
</comment>
<feature type="signal peptide" evidence="7">
    <location>
        <begin position="1"/>
        <end position="20"/>
    </location>
</feature>
<dbReference type="AlphaFoldDB" id="A0A6L2ZQG9"/>
<comment type="domain">
    <text evidence="7">The PPIase activity resides only in the second parvulin domain. The N-terminal region and the C-terminal tail are necessary and sufficient for the chaperone activity of SurA. The PPIase activity is dispensable for SurA to function as a chaperone. The N-terminal region and the C-terminal tail are also required for porin recognition.</text>
</comment>
<reference evidence="9 10" key="1">
    <citation type="submission" date="2020-06" db="EMBL/GenBank/DDBJ databases">
        <title>The genome sequence of Candidatus Regiella insecticola strain Tut.</title>
        <authorList>
            <person name="Nikoh N."/>
            <person name="Tsuchida T."/>
            <person name="Koga R."/>
            <person name="Oshima K."/>
            <person name="Hattori M."/>
            <person name="Fukatsu T."/>
        </authorList>
    </citation>
    <scope>NUCLEOTIDE SEQUENCE [LARGE SCALE GENOMIC DNA]</scope>
    <source>
        <strain evidence="9 10">Tut</strain>
    </source>
</reference>
<organism evidence="9 10">
    <name type="scientific">Candidatus Regiella insecticola</name>
    <dbReference type="NCBI Taxonomy" id="138073"/>
    <lineage>
        <taxon>Bacteria</taxon>
        <taxon>Pseudomonadati</taxon>
        <taxon>Pseudomonadota</taxon>
        <taxon>Gammaproteobacteria</taxon>
        <taxon>Enterobacterales</taxon>
        <taxon>Enterobacteriaceae</taxon>
        <taxon>aphid secondary symbionts</taxon>
        <taxon>Candidatus Regiella</taxon>
    </lineage>
</organism>
<keyword evidence="4 7" id="KW-0697">Rotamase</keyword>
<dbReference type="Gene3D" id="3.10.50.40">
    <property type="match status" value="2"/>
</dbReference>
<evidence type="ECO:0000259" key="8">
    <source>
        <dbReference type="PROSITE" id="PS50198"/>
    </source>
</evidence>
<comment type="caution">
    <text evidence="9">The sequence shown here is derived from an EMBL/GenBank/DDBJ whole genome shotgun (WGS) entry which is preliminary data.</text>
</comment>
<accession>A0A6L2ZQG9</accession>
<keyword evidence="2 7" id="KW-0677">Repeat</keyword>
<dbReference type="EC" id="5.2.1.8" evidence="7"/>
<evidence type="ECO:0000256" key="3">
    <source>
        <dbReference type="ARBA" id="ARBA00022764"/>
    </source>
</evidence>
<sequence length="434" mass="48486" precursor="true">MKNWGMLILSMVIFTHAGFAASQKIDNIGATVNGSVILQSDIDTLLQSVKLSAKHADQPIPDEKQLRHQIIESLIMNDIQLQMAQKMGITISDSHLDNAIANIAAQNHMTIDQLRSRLAAEGINYQTYRTQIRNEMQISEVRNNEVRRRIKILPQEVESLAQQLATQTGGNTELNISHILISLPENASVQQKDQAEKKAEKIVAEIKSDKSFAKLAIAHSSDSQALKGGQMGWSKLAELPSIFAKQLKTANKGDIIGPIRSGVGFHILKVNDIRKADKKISTTEMHVRHILLKPSVMMTDEQAQAKLQSVRQEIKSGKTDFAAVAREISEDPGSAQQGGDLGWISPDDRYDPTFLNELASLKKGAISPPVRSSLGWHLIQLIDSRTVDRTNEMLKEQAYRMLIKRKFSEEMQPWMQEIRAAAYVKILDNTDEKQ</sequence>
<dbReference type="Proteomes" id="UP000504714">
    <property type="component" value="Unassembled WGS sequence"/>
</dbReference>
<dbReference type="GO" id="GO:0042277">
    <property type="term" value="F:peptide binding"/>
    <property type="evidence" value="ECO:0007669"/>
    <property type="project" value="InterPro"/>
</dbReference>
<dbReference type="InterPro" id="IPR023058">
    <property type="entry name" value="PPIase_PpiC_CS"/>
</dbReference>
<keyword evidence="1 7" id="KW-0732">Signal</keyword>
<dbReference type="RefSeq" id="WP_176488108.1">
    <property type="nucleotide sequence ID" value="NZ_BLXO01000004.1"/>
</dbReference>
<dbReference type="GO" id="GO:0051082">
    <property type="term" value="F:unfolded protein binding"/>
    <property type="evidence" value="ECO:0007669"/>
    <property type="project" value="UniProtKB-UniRule"/>
</dbReference>
<keyword evidence="5 7" id="KW-0143">Chaperone</keyword>
<evidence type="ECO:0000313" key="10">
    <source>
        <dbReference type="Proteomes" id="UP000504714"/>
    </source>
</evidence>
<dbReference type="EMBL" id="BLXO01000004">
    <property type="protein sequence ID" value="GFN46448.1"/>
    <property type="molecule type" value="Genomic_DNA"/>
</dbReference>
<evidence type="ECO:0000256" key="2">
    <source>
        <dbReference type="ARBA" id="ARBA00022737"/>
    </source>
</evidence>
<dbReference type="GO" id="GO:0030288">
    <property type="term" value="C:outer membrane-bounded periplasmic space"/>
    <property type="evidence" value="ECO:0007669"/>
    <property type="project" value="InterPro"/>
</dbReference>
<dbReference type="GO" id="GO:0043165">
    <property type="term" value="P:Gram-negative-bacterium-type cell outer membrane assembly"/>
    <property type="evidence" value="ECO:0007669"/>
    <property type="project" value="InterPro"/>
</dbReference>
<feature type="domain" description="PpiC" evidence="8">
    <location>
        <begin position="171"/>
        <end position="272"/>
    </location>
</feature>
<dbReference type="SUPFAM" id="SSF109998">
    <property type="entry name" value="Triger factor/SurA peptide-binding domain-like"/>
    <property type="match status" value="1"/>
</dbReference>
<evidence type="ECO:0000256" key="6">
    <source>
        <dbReference type="ARBA" id="ARBA00023235"/>
    </source>
</evidence>
<dbReference type="Pfam" id="PF00639">
    <property type="entry name" value="Rotamase"/>
    <property type="match status" value="2"/>
</dbReference>
<keyword evidence="6 7" id="KW-0413">Isomerase</keyword>
<dbReference type="InterPro" id="IPR015391">
    <property type="entry name" value="SurA_N"/>
</dbReference>
<dbReference type="InterPro" id="IPR023034">
    <property type="entry name" value="PPIase_SurA"/>
</dbReference>
<evidence type="ECO:0000256" key="7">
    <source>
        <dbReference type="HAMAP-Rule" id="MF_01183"/>
    </source>
</evidence>
<comment type="subcellular location">
    <subcellularLocation>
        <location evidence="7">Periplasm</location>
    </subcellularLocation>
    <text evidence="7">Is capable of associating with the outer membrane.</text>
</comment>
<dbReference type="GO" id="GO:0050821">
    <property type="term" value="P:protein stabilization"/>
    <property type="evidence" value="ECO:0007669"/>
    <property type="project" value="InterPro"/>
</dbReference>
<dbReference type="PANTHER" id="PTHR47637">
    <property type="entry name" value="CHAPERONE SURA"/>
    <property type="match status" value="1"/>
</dbReference>
<dbReference type="GO" id="GO:0006457">
    <property type="term" value="P:protein folding"/>
    <property type="evidence" value="ECO:0007669"/>
    <property type="project" value="UniProtKB-UniRule"/>
</dbReference>
<dbReference type="PROSITE" id="PS50198">
    <property type="entry name" value="PPIC_PPIASE_2"/>
    <property type="match status" value="2"/>
</dbReference>
<name>A0A6L2ZQG9_9ENTR</name>
<dbReference type="InterPro" id="IPR000297">
    <property type="entry name" value="PPIase_PpiC"/>
</dbReference>
<gene>
    <name evidence="7 9" type="primary">surA</name>
    <name evidence="9" type="ORF">RINTU1_20650</name>
</gene>
<dbReference type="PROSITE" id="PS01096">
    <property type="entry name" value="PPIC_PPIASE_1"/>
    <property type="match status" value="1"/>
</dbReference>
<dbReference type="NCBIfam" id="NF008038">
    <property type="entry name" value="PRK10770.1"/>
    <property type="match status" value="1"/>
</dbReference>
<proteinExistence type="inferred from homology"/>
<dbReference type="InterPro" id="IPR050280">
    <property type="entry name" value="OMP_Chaperone_SurA"/>
</dbReference>
<dbReference type="InterPro" id="IPR027304">
    <property type="entry name" value="Trigger_fact/SurA_dom_sf"/>
</dbReference>
<dbReference type="PANTHER" id="PTHR47637:SF1">
    <property type="entry name" value="CHAPERONE SURA"/>
    <property type="match status" value="1"/>
</dbReference>
<dbReference type="HAMAP" id="MF_01183">
    <property type="entry name" value="Chaperone_SurA"/>
    <property type="match status" value="1"/>
</dbReference>
<feature type="chain" id="PRO_5027186512" description="Chaperone SurA" evidence="7">
    <location>
        <begin position="21"/>
        <end position="434"/>
    </location>
</feature>
<evidence type="ECO:0000313" key="9">
    <source>
        <dbReference type="EMBL" id="GFN46448.1"/>
    </source>
</evidence>
<evidence type="ECO:0000256" key="5">
    <source>
        <dbReference type="ARBA" id="ARBA00023186"/>
    </source>
</evidence>
<evidence type="ECO:0000256" key="1">
    <source>
        <dbReference type="ARBA" id="ARBA00022729"/>
    </source>
</evidence>
<dbReference type="InterPro" id="IPR046357">
    <property type="entry name" value="PPIase_dom_sf"/>
</dbReference>
<dbReference type="Pfam" id="PF09312">
    <property type="entry name" value="SurA_N"/>
    <property type="match status" value="1"/>
</dbReference>
<protein>
    <recommendedName>
        <fullName evidence="7">Chaperone SurA</fullName>
    </recommendedName>
    <alternativeName>
        <fullName evidence="7">Peptidyl-prolyl cis-trans isomerase SurA</fullName>
        <shortName evidence="7">PPIase SurA</shortName>
        <ecNumber evidence="7">5.2.1.8</ecNumber>
    </alternativeName>
    <alternativeName>
        <fullName evidence="7">Rotamase SurA</fullName>
    </alternativeName>
</protein>
<comment type="function">
    <text evidence="7">Chaperone involved in the correct folding and assembly of outer membrane proteins. Recognizes specific patterns of aromatic residues and the orientation of their side chains, which are found more frequently in integral outer membrane proteins. May act in both early periplasmic and late outer membrane-associated steps of protein maturation.</text>
</comment>
<dbReference type="Gene3D" id="1.10.4030.10">
    <property type="entry name" value="Porin chaperone SurA, peptide-binding domain"/>
    <property type="match status" value="2"/>
</dbReference>
<evidence type="ECO:0000256" key="4">
    <source>
        <dbReference type="ARBA" id="ARBA00023110"/>
    </source>
</evidence>
<dbReference type="SUPFAM" id="SSF54534">
    <property type="entry name" value="FKBP-like"/>
    <property type="match status" value="2"/>
</dbReference>
<dbReference type="GO" id="GO:0003755">
    <property type="term" value="F:peptidyl-prolyl cis-trans isomerase activity"/>
    <property type="evidence" value="ECO:0007669"/>
    <property type="project" value="UniProtKB-UniRule"/>
</dbReference>